<evidence type="ECO:0000313" key="1">
    <source>
        <dbReference type="EMBL" id="MBP2322595.1"/>
    </source>
</evidence>
<accession>A0ABS4TET8</accession>
<dbReference type="EMBL" id="JAGINW010000001">
    <property type="protein sequence ID" value="MBP2322595.1"/>
    <property type="molecule type" value="Genomic_DNA"/>
</dbReference>
<evidence type="ECO:0000313" key="2">
    <source>
        <dbReference type="Proteomes" id="UP001519332"/>
    </source>
</evidence>
<dbReference type="RefSeq" id="WP_209638145.1">
    <property type="nucleotide sequence ID" value="NZ_JAGINW010000001.1"/>
</dbReference>
<name>A0ABS4TET8_9PSEU</name>
<organism evidence="1 2">
    <name type="scientific">Kibdelosporangium banguiense</name>
    <dbReference type="NCBI Taxonomy" id="1365924"/>
    <lineage>
        <taxon>Bacteria</taxon>
        <taxon>Bacillati</taxon>
        <taxon>Actinomycetota</taxon>
        <taxon>Actinomycetes</taxon>
        <taxon>Pseudonocardiales</taxon>
        <taxon>Pseudonocardiaceae</taxon>
        <taxon>Kibdelosporangium</taxon>
    </lineage>
</organism>
<sequence>MIRLGAKNGIVVIVPPGEIAHLTADESMFLRSALEEAERKHPRAAN</sequence>
<proteinExistence type="predicted"/>
<dbReference type="Proteomes" id="UP001519332">
    <property type="component" value="Unassembled WGS sequence"/>
</dbReference>
<comment type="caution">
    <text evidence="1">The sequence shown here is derived from an EMBL/GenBank/DDBJ whole genome shotgun (WGS) entry which is preliminary data.</text>
</comment>
<keyword evidence="2" id="KW-1185">Reference proteome</keyword>
<gene>
    <name evidence="1" type="ORF">JOF56_002980</name>
</gene>
<protein>
    <submittedName>
        <fullName evidence="1">Uncharacterized protein</fullName>
    </submittedName>
</protein>
<reference evidence="1 2" key="1">
    <citation type="submission" date="2021-03" db="EMBL/GenBank/DDBJ databases">
        <title>Sequencing the genomes of 1000 actinobacteria strains.</title>
        <authorList>
            <person name="Klenk H.-P."/>
        </authorList>
    </citation>
    <scope>NUCLEOTIDE SEQUENCE [LARGE SCALE GENOMIC DNA]</scope>
    <source>
        <strain evidence="1 2">DSM 46670</strain>
    </source>
</reference>